<dbReference type="InterPro" id="IPR003961">
    <property type="entry name" value="FN3_dom"/>
</dbReference>
<dbReference type="Gene3D" id="2.60.40.10">
    <property type="entry name" value="Immunoglobulins"/>
    <property type="match status" value="1"/>
</dbReference>
<dbReference type="KEGG" id="ppd:Ppro_2849"/>
<name>A1ASX7_PELPD</name>
<dbReference type="InterPro" id="IPR013783">
    <property type="entry name" value="Ig-like_fold"/>
</dbReference>
<dbReference type="AlphaFoldDB" id="A1ASX7"/>
<protein>
    <submittedName>
        <fullName evidence="3">Fibronectin, type III domain protein</fullName>
    </submittedName>
</protein>
<dbReference type="Pfam" id="PF00041">
    <property type="entry name" value="fn3"/>
    <property type="match status" value="1"/>
</dbReference>
<feature type="compositionally biased region" description="Basic and acidic residues" evidence="1">
    <location>
        <begin position="90"/>
        <end position="99"/>
    </location>
</feature>
<evidence type="ECO:0000313" key="3">
    <source>
        <dbReference type="EMBL" id="ABL00448.1"/>
    </source>
</evidence>
<reference evidence="3 4" key="1">
    <citation type="submission" date="2006-10" db="EMBL/GenBank/DDBJ databases">
        <title>Complete sequence of chromosome of Pelobacter propionicus DSM 2379.</title>
        <authorList>
            <consortium name="US DOE Joint Genome Institute"/>
            <person name="Copeland A."/>
            <person name="Lucas S."/>
            <person name="Lapidus A."/>
            <person name="Barry K."/>
            <person name="Detter J.C."/>
            <person name="Glavina del Rio T."/>
            <person name="Hammon N."/>
            <person name="Israni S."/>
            <person name="Dalin E."/>
            <person name="Tice H."/>
            <person name="Pitluck S."/>
            <person name="Saunders E."/>
            <person name="Brettin T."/>
            <person name="Bruce D."/>
            <person name="Han C."/>
            <person name="Tapia R."/>
            <person name="Schmutz J."/>
            <person name="Larimer F."/>
            <person name="Land M."/>
            <person name="Hauser L."/>
            <person name="Kyrpides N."/>
            <person name="Kim E."/>
            <person name="Lovley D."/>
            <person name="Richardson P."/>
        </authorList>
    </citation>
    <scope>NUCLEOTIDE SEQUENCE [LARGE SCALE GENOMIC DNA]</scope>
    <source>
        <strain evidence="4">DSM 2379 / NBRC 103807 / OttBd1</strain>
    </source>
</reference>
<dbReference type="STRING" id="338966.Ppro_2849"/>
<keyword evidence="4" id="KW-1185">Reference proteome</keyword>
<evidence type="ECO:0000313" key="4">
    <source>
        <dbReference type="Proteomes" id="UP000006732"/>
    </source>
</evidence>
<sequence length="489" mass="51639">MIDDNTKPFARMGRKAYRVSPRQPGRRNIQLRYSAPAFLLPATQCRGSYDNSIQEGMMTGICSIESSTKNISRDSGGGGRAESNISCTPEKGKPFERMGRKTTGLNPGNSGHDSRAAGLKQYLLVRCGLLRHRQQGEICMKSIGSVVAVRRAVGTSKSGFLRATGLLRVGVFAFVAACTLVYPLKAHAAQTTLGWAATTSSNVSGYKLYYGNTSGTYSQSVDVGNTTSYTMSNLTAGKTYYFAAVAYDVSGNQSDYSNEVSKSIPLVQYTVTASAGTGGSISPSGSTTLNSGASKTYTIVPATGYKIADVKVDGTSVGAVSTYTFGNVTASHTISATFSAQVTTITPHWNDATTKNTTMLTASPKYMVWSPVVADATAKVTSLRVNIGLYGQATQVRLALYDKSGKKMTEGTGTVSAAGYKSITVPLVSVTKGNTYFIAIQAASSMLKKFNCGASTGGYAAKNTYSNGFPSSLPKGWSDYLVTSGMFVQ</sequence>
<dbReference type="eggNOG" id="COG4447">
    <property type="taxonomic scope" value="Bacteria"/>
</dbReference>
<evidence type="ECO:0000256" key="1">
    <source>
        <dbReference type="SAM" id="MobiDB-lite"/>
    </source>
</evidence>
<feature type="domain" description="Fibronectin type-III" evidence="2">
    <location>
        <begin position="174"/>
        <end position="267"/>
    </location>
</feature>
<proteinExistence type="predicted"/>
<evidence type="ECO:0000259" key="2">
    <source>
        <dbReference type="PROSITE" id="PS50853"/>
    </source>
</evidence>
<dbReference type="Proteomes" id="UP000006732">
    <property type="component" value="Chromosome"/>
</dbReference>
<dbReference type="PROSITE" id="PS50853">
    <property type="entry name" value="FN3"/>
    <property type="match status" value="1"/>
</dbReference>
<feature type="region of interest" description="Disordered" evidence="1">
    <location>
        <begin position="1"/>
        <end position="23"/>
    </location>
</feature>
<accession>A1ASX7</accession>
<feature type="region of interest" description="Disordered" evidence="1">
    <location>
        <begin position="69"/>
        <end position="99"/>
    </location>
</feature>
<dbReference type="SUPFAM" id="SSF49265">
    <property type="entry name" value="Fibronectin type III"/>
    <property type="match status" value="1"/>
</dbReference>
<gene>
    <name evidence="3" type="ordered locus">Ppro_2849</name>
</gene>
<dbReference type="HOGENOM" id="CLU_557633_0_0_7"/>
<dbReference type="EMBL" id="CP000482">
    <property type="protein sequence ID" value="ABL00448.1"/>
    <property type="molecule type" value="Genomic_DNA"/>
</dbReference>
<dbReference type="CDD" id="cd00063">
    <property type="entry name" value="FN3"/>
    <property type="match status" value="1"/>
</dbReference>
<organism evidence="3 4">
    <name type="scientific">Pelobacter propionicus (strain DSM 2379 / NBRC 103807 / OttBd1)</name>
    <dbReference type="NCBI Taxonomy" id="338966"/>
    <lineage>
        <taxon>Bacteria</taxon>
        <taxon>Pseudomonadati</taxon>
        <taxon>Thermodesulfobacteriota</taxon>
        <taxon>Desulfuromonadia</taxon>
        <taxon>Desulfuromonadales</taxon>
        <taxon>Desulfuromonadaceae</taxon>
        <taxon>Pelobacter</taxon>
    </lineage>
</organism>
<dbReference type="InterPro" id="IPR036116">
    <property type="entry name" value="FN3_sf"/>
</dbReference>